<name>A0A6B0RQX6_9CETA</name>
<sequence length="207" mass="23589">MGRCGGPGEGVAVQVKVWRPRIPGVMLAIRKLPQKVKRFLQQKRIHKSKLFVTSPVPRWEDGFRNLQQIWKRCSTLSPLTLHHTMGGYHTVYLPRNFSTSTLSFVGSHLMVPQDHVTSVFLSKHPLVNGCFIDDNMNQCTVFIKWCVRNLSVRPSKEREVAVKRRKDVTCPGILSEMNQVGIDVHVWNRKLGTSCSAFLQKKEAVIN</sequence>
<evidence type="ECO:0000313" key="2">
    <source>
        <dbReference type="Proteomes" id="UP000322234"/>
    </source>
</evidence>
<gene>
    <name evidence="1" type="ORF">E5288_WYG011513</name>
</gene>
<comment type="caution">
    <text evidence="1">The sequence shown here is derived from an EMBL/GenBank/DDBJ whole genome shotgun (WGS) entry which is preliminary data.</text>
</comment>
<accession>A0A6B0RQX6</accession>
<proteinExistence type="predicted"/>
<protein>
    <submittedName>
        <fullName evidence="1">Uncharacterized protein</fullName>
    </submittedName>
</protein>
<keyword evidence="2" id="KW-1185">Reference proteome</keyword>
<evidence type="ECO:0000313" key="1">
    <source>
        <dbReference type="EMBL" id="MXQ89783.1"/>
    </source>
</evidence>
<dbReference type="EMBL" id="VBQZ03000058">
    <property type="protein sequence ID" value="MXQ89783.1"/>
    <property type="molecule type" value="Genomic_DNA"/>
</dbReference>
<reference evidence="1" key="1">
    <citation type="submission" date="2019-10" db="EMBL/GenBank/DDBJ databases">
        <title>The sequence and de novo assembly of the wild yak genome.</title>
        <authorList>
            <person name="Liu Y."/>
        </authorList>
    </citation>
    <scope>NUCLEOTIDE SEQUENCE [LARGE SCALE GENOMIC DNA]</scope>
    <source>
        <strain evidence="1">WY2019</strain>
    </source>
</reference>
<organism evidence="1 2">
    <name type="scientific">Bos mutus</name>
    <name type="common">wild yak</name>
    <dbReference type="NCBI Taxonomy" id="72004"/>
    <lineage>
        <taxon>Eukaryota</taxon>
        <taxon>Metazoa</taxon>
        <taxon>Chordata</taxon>
        <taxon>Craniata</taxon>
        <taxon>Vertebrata</taxon>
        <taxon>Euteleostomi</taxon>
        <taxon>Mammalia</taxon>
        <taxon>Eutheria</taxon>
        <taxon>Laurasiatheria</taxon>
        <taxon>Artiodactyla</taxon>
        <taxon>Ruminantia</taxon>
        <taxon>Pecora</taxon>
        <taxon>Bovidae</taxon>
        <taxon>Bovinae</taxon>
        <taxon>Bos</taxon>
    </lineage>
</organism>
<dbReference type="AlphaFoldDB" id="A0A6B0RQX6"/>
<dbReference type="Proteomes" id="UP000322234">
    <property type="component" value="Unassembled WGS sequence"/>
</dbReference>